<evidence type="ECO:0000259" key="2">
    <source>
        <dbReference type="PROSITE" id="PS50882"/>
    </source>
</evidence>
<dbReference type="PROSITE" id="PS50882">
    <property type="entry name" value="YTH"/>
    <property type="match status" value="1"/>
</dbReference>
<dbReference type="PANTHER" id="PTHR12357">
    <property type="entry name" value="YTH YT521-B HOMOLOGY DOMAIN-CONTAINING"/>
    <property type="match status" value="1"/>
</dbReference>
<proteinExistence type="predicted"/>
<feature type="compositionally biased region" description="Polar residues" evidence="1">
    <location>
        <begin position="402"/>
        <end position="416"/>
    </location>
</feature>
<feature type="domain" description="YTH" evidence="2">
    <location>
        <begin position="103"/>
        <end position="240"/>
    </location>
</feature>
<dbReference type="CDD" id="cd21134">
    <property type="entry name" value="YTH"/>
    <property type="match status" value="1"/>
</dbReference>
<dbReference type="GO" id="GO:1990247">
    <property type="term" value="F:N6-methyladenosine-containing RNA reader activity"/>
    <property type="evidence" value="ECO:0007669"/>
    <property type="project" value="TreeGrafter"/>
</dbReference>
<feature type="region of interest" description="Disordered" evidence="1">
    <location>
        <begin position="1"/>
        <end position="87"/>
    </location>
</feature>
<dbReference type="GO" id="GO:0003729">
    <property type="term" value="F:mRNA binding"/>
    <property type="evidence" value="ECO:0007669"/>
    <property type="project" value="TreeGrafter"/>
</dbReference>
<dbReference type="AlphaFoldDB" id="A0AA88I7B3"/>
<dbReference type="EMBL" id="JAVRJZ010000006">
    <property type="protein sequence ID" value="KAK2721614.1"/>
    <property type="molecule type" value="Genomic_DNA"/>
</dbReference>
<feature type="region of interest" description="Disordered" evidence="1">
    <location>
        <begin position="257"/>
        <end position="359"/>
    </location>
</feature>
<feature type="compositionally biased region" description="Acidic residues" evidence="1">
    <location>
        <begin position="49"/>
        <end position="60"/>
    </location>
</feature>
<evidence type="ECO:0000313" key="3">
    <source>
        <dbReference type="EMBL" id="KAK2721614.1"/>
    </source>
</evidence>
<sequence>MATADIDEVLGPADETEEVEGPEYDSHSEVTSEEDALDEQDNVSRESVSSDEDFKDEIEEEVKITSRRGNESEADELDKKGATSSSKKTYDYPTKLNYLFRDARFFLIKSNNQENIDLAMSLGVWSTPPVNDAKLNEAFKEARNVILIFSVKESGHFCGIARLATESRRDTSPVPWKLPEGLSARALGGVFKIDWICKKDLAFSRVSHLYNPWNEGKNVKIGRDGQEIEPHVGAELCRLFEEDSSVDMTPILRKAKEAARRPAVRSRPIYVPPPPNKRGRGSQFRGSSRGRDFGRHTGYGRRNQDGGSIQRNRGGGGFRGRGRHRGGPRYEPQIFEGRVNRQRSTFRPRPTPVTHPKPYAHEIPRDWNYMPMQPVHFTPPPPIFDPMNPPRYYEGPPISNYRMLSNDQMTRSVSSNARDRKYVDNYDRSVDEFLRRTHDRSRHDRRDPNKERERGRGHDRRKTKARDRSSSYSSRSSSSRSRSRDRRRRR</sequence>
<dbReference type="Proteomes" id="UP001187531">
    <property type="component" value="Unassembled WGS sequence"/>
</dbReference>
<dbReference type="InterPro" id="IPR045168">
    <property type="entry name" value="YTH_prot"/>
</dbReference>
<accession>A0AA88I7B3</accession>
<feature type="compositionally biased region" description="Acidic residues" evidence="1">
    <location>
        <begin position="31"/>
        <end position="41"/>
    </location>
</feature>
<feature type="compositionally biased region" description="Basic and acidic residues" evidence="1">
    <location>
        <begin position="437"/>
        <end position="456"/>
    </location>
</feature>
<dbReference type="Pfam" id="PF04146">
    <property type="entry name" value="YTH"/>
    <property type="match status" value="1"/>
</dbReference>
<evidence type="ECO:0000256" key="1">
    <source>
        <dbReference type="SAM" id="MobiDB-lite"/>
    </source>
</evidence>
<dbReference type="PANTHER" id="PTHR12357:SF3">
    <property type="entry name" value="YTH DOMAIN-CONTAINING PROTEIN 1"/>
    <property type="match status" value="1"/>
</dbReference>
<dbReference type="GO" id="GO:0000381">
    <property type="term" value="P:regulation of alternative mRNA splicing, via spliceosome"/>
    <property type="evidence" value="ECO:0007669"/>
    <property type="project" value="TreeGrafter"/>
</dbReference>
<dbReference type="InterPro" id="IPR007275">
    <property type="entry name" value="YTH_domain"/>
</dbReference>
<comment type="caution">
    <text evidence="3">The sequence shown here is derived from an EMBL/GenBank/DDBJ whole genome shotgun (WGS) entry which is preliminary data.</text>
</comment>
<dbReference type="GO" id="GO:0005654">
    <property type="term" value="C:nucleoplasm"/>
    <property type="evidence" value="ECO:0007669"/>
    <property type="project" value="TreeGrafter"/>
</dbReference>
<organism evidence="3 4">
    <name type="scientific">Artemia franciscana</name>
    <name type="common">Brine shrimp</name>
    <name type="synonym">Artemia sanfranciscana</name>
    <dbReference type="NCBI Taxonomy" id="6661"/>
    <lineage>
        <taxon>Eukaryota</taxon>
        <taxon>Metazoa</taxon>
        <taxon>Ecdysozoa</taxon>
        <taxon>Arthropoda</taxon>
        <taxon>Crustacea</taxon>
        <taxon>Branchiopoda</taxon>
        <taxon>Anostraca</taxon>
        <taxon>Artemiidae</taxon>
        <taxon>Artemia</taxon>
    </lineage>
</organism>
<keyword evidence="4" id="KW-1185">Reference proteome</keyword>
<feature type="compositionally biased region" description="Low complexity" evidence="1">
    <location>
        <begin position="470"/>
        <end position="480"/>
    </location>
</feature>
<feature type="region of interest" description="Disordered" evidence="1">
    <location>
        <begin position="399"/>
        <end position="420"/>
    </location>
</feature>
<dbReference type="Gene3D" id="3.10.590.10">
    <property type="entry name" value="ph1033 like domains"/>
    <property type="match status" value="1"/>
</dbReference>
<protein>
    <recommendedName>
        <fullName evidence="2">YTH domain-containing protein</fullName>
    </recommendedName>
</protein>
<feature type="region of interest" description="Disordered" evidence="1">
    <location>
        <begin position="437"/>
        <end position="490"/>
    </location>
</feature>
<feature type="compositionally biased region" description="Basic and acidic residues" evidence="1">
    <location>
        <begin position="61"/>
        <end position="81"/>
    </location>
</feature>
<reference evidence="3" key="1">
    <citation type="submission" date="2023-07" db="EMBL/GenBank/DDBJ databases">
        <title>Chromosome-level genome assembly of Artemia franciscana.</title>
        <authorList>
            <person name="Jo E."/>
        </authorList>
    </citation>
    <scope>NUCLEOTIDE SEQUENCE</scope>
    <source>
        <tissue evidence="3">Whole body</tissue>
    </source>
</reference>
<gene>
    <name evidence="3" type="ORF">QYM36_003796</name>
</gene>
<feature type="compositionally biased region" description="Basic residues" evidence="1">
    <location>
        <begin position="481"/>
        <end position="490"/>
    </location>
</feature>
<feature type="compositionally biased region" description="Acidic residues" evidence="1">
    <location>
        <begin position="1"/>
        <end position="23"/>
    </location>
</feature>
<evidence type="ECO:0000313" key="4">
    <source>
        <dbReference type="Proteomes" id="UP001187531"/>
    </source>
</evidence>
<name>A0AA88I7B3_ARTSF</name>
<dbReference type="GO" id="GO:0000398">
    <property type="term" value="P:mRNA splicing, via spliceosome"/>
    <property type="evidence" value="ECO:0007669"/>
    <property type="project" value="TreeGrafter"/>
</dbReference>